<gene>
    <name evidence="1" type="ORF">ACFPEL_16540</name>
</gene>
<accession>A0ABV9RJT5</accession>
<sequence length="46" mass="5101">MLARTMEQRAEFGTVLAPLGDDPGVGAENRSKDASRFFGYYLDISF</sequence>
<evidence type="ECO:0000313" key="2">
    <source>
        <dbReference type="Proteomes" id="UP001595909"/>
    </source>
</evidence>
<dbReference type="RefSeq" id="WP_274189350.1">
    <property type="nucleotide sequence ID" value="NZ_BAABHN010000037.1"/>
</dbReference>
<reference evidence="2" key="1">
    <citation type="journal article" date="2019" name="Int. J. Syst. Evol. Microbiol.">
        <title>The Global Catalogue of Microorganisms (GCM) 10K type strain sequencing project: providing services to taxonomists for standard genome sequencing and annotation.</title>
        <authorList>
            <consortium name="The Broad Institute Genomics Platform"/>
            <consortium name="The Broad Institute Genome Sequencing Center for Infectious Disease"/>
            <person name="Wu L."/>
            <person name="Ma J."/>
        </authorList>
    </citation>
    <scope>NUCLEOTIDE SEQUENCE [LARGE SCALE GENOMIC DNA]</scope>
    <source>
        <strain evidence="2">CCUG 50347</strain>
    </source>
</reference>
<dbReference type="Proteomes" id="UP001595909">
    <property type="component" value="Unassembled WGS sequence"/>
</dbReference>
<comment type="caution">
    <text evidence="1">The sequence shown here is derived from an EMBL/GenBank/DDBJ whole genome shotgun (WGS) entry which is preliminary data.</text>
</comment>
<keyword evidence="2" id="KW-1185">Reference proteome</keyword>
<organism evidence="1 2">
    <name type="scientific">Actinomycetospora chibensis</name>
    <dbReference type="NCBI Taxonomy" id="663606"/>
    <lineage>
        <taxon>Bacteria</taxon>
        <taxon>Bacillati</taxon>
        <taxon>Actinomycetota</taxon>
        <taxon>Actinomycetes</taxon>
        <taxon>Pseudonocardiales</taxon>
        <taxon>Pseudonocardiaceae</taxon>
        <taxon>Actinomycetospora</taxon>
    </lineage>
</organism>
<proteinExistence type="predicted"/>
<evidence type="ECO:0000313" key="1">
    <source>
        <dbReference type="EMBL" id="MFC4834025.1"/>
    </source>
</evidence>
<dbReference type="EMBL" id="JBHSIM010000037">
    <property type="protein sequence ID" value="MFC4834025.1"/>
    <property type="molecule type" value="Genomic_DNA"/>
</dbReference>
<protein>
    <submittedName>
        <fullName evidence="1">Uncharacterized protein</fullName>
    </submittedName>
</protein>
<name>A0ABV9RJT5_9PSEU</name>